<organism evidence="3 4">
    <name type="scientific">Thalassobellus suaedae</name>
    <dbReference type="NCBI Taxonomy" id="3074124"/>
    <lineage>
        <taxon>Bacteria</taxon>
        <taxon>Pseudomonadati</taxon>
        <taxon>Bacteroidota</taxon>
        <taxon>Flavobacteriia</taxon>
        <taxon>Flavobacteriales</taxon>
        <taxon>Flavobacteriaceae</taxon>
        <taxon>Thalassobellus</taxon>
    </lineage>
</organism>
<evidence type="ECO:0000259" key="2">
    <source>
        <dbReference type="SMART" id="SM00813"/>
    </source>
</evidence>
<evidence type="ECO:0000256" key="1">
    <source>
        <dbReference type="ARBA" id="ARBA00011165"/>
    </source>
</evidence>
<dbReference type="InterPro" id="IPR013780">
    <property type="entry name" value="Glyco_hydro_b"/>
</dbReference>
<dbReference type="InterPro" id="IPR010720">
    <property type="entry name" value="Alpha-L-AF_C"/>
</dbReference>
<gene>
    <name evidence="3" type="ORF">RHP51_00125</name>
</gene>
<sequence length="222" mass="24889">MNEILDKHIAIMDKYDPRKRVALVVDEWGSWYEVEEGTNPGFAYQQNTMRDAMIAGVTLNIFNSRVDRIKMANLAQAVNVLQAAILTEGEKMLLTPTYHVMKMYSAHQDAQLLPLSFESPEYTFNGESLSAISASASKKDDVVNISLVNIDSKKQNSVEINISDLGIKSITGTILTSKNLQDHNTFDNTTKIQPKDFKDFKVKKEILTITLPPFSVVMIEGK</sequence>
<evidence type="ECO:0000313" key="3">
    <source>
        <dbReference type="EMBL" id="WNH09208.1"/>
    </source>
</evidence>
<dbReference type="SUPFAM" id="SSF51445">
    <property type="entry name" value="(Trans)glycosidases"/>
    <property type="match status" value="1"/>
</dbReference>
<comment type="subunit">
    <text evidence="1">Homohexamer; trimer of dimers.</text>
</comment>
<dbReference type="RefSeq" id="WP_415865721.1">
    <property type="nucleotide sequence ID" value="NZ_CP134537.1"/>
</dbReference>
<accession>A0ABY9XTD1</accession>
<evidence type="ECO:0000313" key="4">
    <source>
        <dbReference type="Proteomes" id="UP001302806"/>
    </source>
</evidence>
<dbReference type="Gene3D" id="2.60.40.1180">
    <property type="entry name" value="Golgi alpha-mannosidase II"/>
    <property type="match status" value="1"/>
</dbReference>
<dbReference type="PANTHER" id="PTHR43576:SF2">
    <property type="entry name" value="INTRACELLULAR EXO-ALPHA-L-ARABINOFURANOSIDASE 2"/>
    <property type="match status" value="1"/>
</dbReference>
<dbReference type="PANTHER" id="PTHR43576">
    <property type="entry name" value="ALPHA-L-ARABINOFURANOSIDASE C-RELATED"/>
    <property type="match status" value="1"/>
</dbReference>
<dbReference type="Pfam" id="PF06964">
    <property type="entry name" value="Alpha-L-AF_C"/>
    <property type="match status" value="1"/>
</dbReference>
<dbReference type="EMBL" id="CP134537">
    <property type="protein sequence ID" value="WNH09208.1"/>
    <property type="molecule type" value="Genomic_DNA"/>
</dbReference>
<dbReference type="Proteomes" id="UP001302806">
    <property type="component" value="Chromosome"/>
</dbReference>
<protein>
    <submittedName>
        <fullName evidence="3">Alpha-L-arabinofuranosidase C-terminal domain-containing protein</fullName>
    </submittedName>
</protein>
<proteinExistence type="predicted"/>
<name>A0ABY9XTD1_9FLAO</name>
<reference evidence="3 4" key="1">
    <citation type="submission" date="2023-09" db="EMBL/GenBank/DDBJ databases">
        <title>Thalassobella suaedae gen. nov., sp. nov., a marine bacterium of the family Flavobacteriaceae isolated from a halophyte Suaeda japonica.</title>
        <authorList>
            <person name="Lee S.Y."/>
            <person name="Hwang C.Y."/>
        </authorList>
    </citation>
    <scope>NUCLEOTIDE SEQUENCE [LARGE SCALE GENOMIC DNA]</scope>
    <source>
        <strain evidence="3 4">HL-DH14</strain>
    </source>
</reference>
<dbReference type="SMART" id="SM00813">
    <property type="entry name" value="Alpha-L-AF_C"/>
    <property type="match status" value="1"/>
</dbReference>
<dbReference type="SUPFAM" id="SSF51011">
    <property type="entry name" value="Glycosyl hydrolase domain"/>
    <property type="match status" value="1"/>
</dbReference>
<feature type="domain" description="Alpha-L-arabinofuranosidase C-terminal" evidence="2">
    <location>
        <begin position="26"/>
        <end position="215"/>
    </location>
</feature>
<dbReference type="Gene3D" id="3.20.20.80">
    <property type="entry name" value="Glycosidases"/>
    <property type="match status" value="1"/>
</dbReference>
<dbReference type="InterPro" id="IPR017853">
    <property type="entry name" value="GH"/>
</dbReference>